<dbReference type="PANTHER" id="PTHR33202:SF7">
    <property type="entry name" value="FERRIC UPTAKE REGULATION PROTEIN"/>
    <property type="match status" value="1"/>
</dbReference>
<evidence type="ECO:0000256" key="7">
    <source>
        <dbReference type="PIRSR" id="PIRSR602481-1"/>
    </source>
</evidence>
<dbReference type="Proteomes" id="UP000823891">
    <property type="component" value="Unassembled WGS sequence"/>
</dbReference>
<dbReference type="InterPro" id="IPR036390">
    <property type="entry name" value="WH_DNA-bd_sf"/>
</dbReference>
<dbReference type="PANTHER" id="PTHR33202">
    <property type="entry name" value="ZINC UPTAKE REGULATION PROTEIN"/>
    <property type="match status" value="1"/>
</dbReference>
<evidence type="ECO:0000256" key="3">
    <source>
        <dbReference type="ARBA" id="ARBA00022833"/>
    </source>
</evidence>
<accession>A0A9D2SQB3</accession>
<dbReference type="Gene3D" id="3.30.1490.190">
    <property type="match status" value="1"/>
</dbReference>
<keyword evidence="3 7" id="KW-0862">Zinc</keyword>
<evidence type="ECO:0000256" key="2">
    <source>
        <dbReference type="ARBA" id="ARBA00022491"/>
    </source>
</evidence>
<sequence length="151" mass="17207">MFCYSNSNSYRFYSERRRCEVLKYSRQREAIKNFLMTRHDHPTADVVYSNVRTEFPNISLGTVYRNLTLLADLGEISRLRVGDGVDHFDADTHPHYHFVCNECGSVTDLELGDMSGILAAAAREFNGLIQGHVTYFYGLCPHCASKARKTS</sequence>
<evidence type="ECO:0000256" key="6">
    <source>
        <dbReference type="ARBA" id="ARBA00023163"/>
    </source>
</evidence>
<gene>
    <name evidence="9" type="ORF">H9761_06295</name>
</gene>
<dbReference type="AlphaFoldDB" id="A0A9D2SQB3"/>
<name>A0A9D2SQB3_9FIRM</name>
<evidence type="ECO:0000256" key="4">
    <source>
        <dbReference type="ARBA" id="ARBA00023015"/>
    </source>
</evidence>
<feature type="binding site" evidence="7">
    <location>
        <position position="140"/>
    </location>
    <ligand>
        <name>Zn(2+)</name>
        <dbReference type="ChEBI" id="CHEBI:29105"/>
    </ligand>
</feature>
<keyword evidence="5" id="KW-0238">DNA-binding</keyword>
<dbReference type="GO" id="GO:1900376">
    <property type="term" value="P:regulation of secondary metabolite biosynthetic process"/>
    <property type="evidence" value="ECO:0007669"/>
    <property type="project" value="TreeGrafter"/>
</dbReference>
<dbReference type="GO" id="GO:0008270">
    <property type="term" value="F:zinc ion binding"/>
    <property type="evidence" value="ECO:0007669"/>
    <property type="project" value="TreeGrafter"/>
</dbReference>
<dbReference type="CDD" id="cd07153">
    <property type="entry name" value="Fur_like"/>
    <property type="match status" value="1"/>
</dbReference>
<dbReference type="InterPro" id="IPR002481">
    <property type="entry name" value="FUR"/>
</dbReference>
<evidence type="ECO:0000256" key="8">
    <source>
        <dbReference type="PIRSR" id="PIRSR602481-2"/>
    </source>
</evidence>
<keyword evidence="7" id="KW-0479">Metal-binding</keyword>
<feature type="binding site" evidence="8">
    <location>
        <position position="132"/>
    </location>
    <ligand>
        <name>Fe cation</name>
        <dbReference type="ChEBI" id="CHEBI:24875"/>
    </ligand>
</feature>
<dbReference type="EMBL" id="DWWS01000021">
    <property type="protein sequence ID" value="HJC23297.1"/>
    <property type="molecule type" value="Genomic_DNA"/>
</dbReference>
<feature type="binding site" evidence="7">
    <location>
        <position position="103"/>
    </location>
    <ligand>
        <name>Zn(2+)</name>
        <dbReference type="ChEBI" id="CHEBI:29105"/>
    </ligand>
</feature>
<evidence type="ECO:0000256" key="1">
    <source>
        <dbReference type="ARBA" id="ARBA00007957"/>
    </source>
</evidence>
<comment type="cofactor">
    <cofactor evidence="7">
        <name>Zn(2+)</name>
        <dbReference type="ChEBI" id="CHEBI:29105"/>
    </cofactor>
    <text evidence="7">Binds 1 zinc ion per subunit.</text>
</comment>
<evidence type="ECO:0000313" key="10">
    <source>
        <dbReference type="Proteomes" id="UP000823891"/>
    </source>
</evidence>
<dbReference type="GO" id="GO:0045892">
    <property type="term" value="P:negative regulation of DNA-templated transcription"/>
    <property type="evidence" value="ECO:0007669"/>
    <property type="project" value="TreeGrafter"/>
</dbReference>
<dbReference type="GO" id="GO:0000976">
    <property type="term" value="F:transcription cis-regulatory region binding"/>
    <property type="evidence" value="ECO:0007669"/>
    <property type="project" value="TreeGrafter"/>
</dbReference>
<feature type="binding site" evidence="7">
    <location>
        <position position="100"/>
    </location>
    <ligand>
        <name>Zn(2+)</name>
        <dbReference type="ChEBI" id="CHEBI:29105"/>
    </ligand>
</feature>
<organism evidence="9 10">
    <name type="scientific">Candidatus Eisenbergiella merdavium</name>
    <dbReference type="NCBI Taxonomy" id="2838551"/>
    <lineage>
        <taxon>Bacteria</taxon>
        <taxon>Bacillati</taxon>
        <taxon>Bacillota</taxon>
        <taxon>Clostridia</taxon>
        <taxon>Lachnospirales</taxon>
        <taxon>Lachnospiraceae</taxon>
        <taxon>Eisenbergiella</taxon>
    </lineage>
</organism>
<dbReference type="SUPFAM" id="SSF46785">
    <property type="entry name" value="Winged helix' DNA-binding domain"/>
    <property type="match status" value="1"/>
</dbReference>
<comment type="cofactor">
    <cofactor evidence="8">
        <name>Mn(2+)</name>
        <dbReference type="ChEBI" id="CHEBI:29035"/>
    </cofactor>
    <cofactor evidence="8">
        <name>Fe(2+)</name>
        <dbReference type="ChEBI" id="CHEBI:29033"/>
    </cofactor>
    <text evidence="8">Binds 1 Mn(2+) or Fe(2+) ion per subunit.</text>
</comment>
<dbReference type="GO" id="GO:0003700">
    <property type="term" value="F:DNA-binding transcription factor activity"/>
    <property type="evidence" value="ECO:0007669"/>
    <property type="project" value="InterPro"/>
</dbReference>
<dbReference type="InterPro" id="IPR036388">
    <property type="entry name" value="WH-like_DNA-bd_sf"/>
</dbReference>
<dbReference type="Gene3D" id="1.10.10.10">
    <property type="entry name" value="Winged helix-like DNA-binding domain superfamily/Winged helix DNA-binding domain"/>
    <property type="match status" value="1"/>
</dbReference>
<evidence type="ECO:0000256" key="5">
    <source>
        <dbReference type="ARBA" id="ARBA00023125"/>
    </source>
</evidence>
<dbReference type="Pfam" id="PF01475">
    <property type="entry name" value="FUR"/>
    <property type="match status" value="1"/>
</dbReference>
<keyword evidence="4" id="KW-0805">Transcription regulation</keyword>
<evidence type="ECO:0000313" key="9">
    <source>
        <dbReference type="EMBL" id="HJC23297.1"/>
    </source>
</evidence>
<feature type="binding site" evidence="7">
    <location>
        <position position="143"/>
    </location>
    <ligand>
        <name>Zn(2+)</name>
        <dbReference type="ChEBI" id="CHEBI:29105"/>
    </ligand>
</feature>
<reference evidence="9" key="1">
    <citation type="journal article" date="2021" name="PeerJ">
        <title>Extensive microbial diversity within the chicken gut microbiome revealed by metagenomics and culture.</title>
        <authorList>
            <person name="Gilroy R."/>
            <person name="Ravi A."/>
            <person name="Getino M."/>
            <person name="Pursley I."/>
            <person name="Horton D.L."/>
            <person name="Alikhan N.F."/>
            <person name="Baker D."/>
            <person name="Gharbi K."/>
            <person name="Hall N."/>
            <person name="Watson M."/>
            <person name="Adriaenssens E.M."/>
            <person name="Foster-Nyarko E."/>
            <person name="Jarju S."/>
            <person name="Secka A."/>
            <person name="Antonio M."/>
            <person name="Oren A."/>
            <person name="Chaudhuri R.R."/>
            <person name="La Ragione R."/>
            <person name="Hildebrand F."/>
            <person name="Pallen M.J."/>
        </authorList>
    </citation>
    <scope>NUCLEOTIDE SEQUENCE</scope>
    <source>
        <strain evidence="9">USAMLcec2-132</strain>
    </source>
</reference>
<comment type="similarity">
    <text evidence="1">Belongs to the Fur family.</text>
</comment>
<comment type="caution">
    <text evidence="9">The sequence shown here is derived from an EMBL/GenBank/DDBJ whole genome shotgun (WGS) entry which is preliminary data.</text>
</comment>
<proteinExistence type="inferred from homology"/>
<keyword evidence="2" id="KW-0678">Repressor</keyword>
<keyword evidence="6" id="KW-0804">Transcription</keyword>
<keyword evidence="8" id="KW-0408">Iron</keyword>
<reference evidence="9" key="2">
    <citation type="submission" date="2021-04" db="EMBL/GenBank/DDBJ databases">
        <authorList>
            <person name="Gilroy R."/>
        </authorList>
    </citation>
    <scope>NUCLEOTIDE SEQUENCE</scope>
    <source>
        <strain evidence="9">USAMLcec2-132</strain>
    </source>
</reference>
<protein>
    <submittedName>
        <fullName evidence="9">Transcriptional repressor</fullName>
    </submittedName>
</protein>
<dbReference type="InterPro" id="IPR043135">
    <property type="entry name" value="Fur_C"/>
</dbReference>